<evidence type="ECO:0000256" key="4">
    <source>
        <dbReference type="ARBA" id="ARBA00022679"/>
    </source>
</evidence>
<dbReference type="OrthoDB" id="9178203at2"/>
<dbReference type="PANTHER" id="PTHR33908">
    <property type="entry name" value="MANNOSYLTRANSFERASE YKCB-RELATED"/>
    <property type="match status" value="1"/>
</dbReference>
<evidence type="ECO:0000256" key="8">
    <source>
        <dbReference type="SAM" id="Phobius"/>
    </source>
</evidence>
<dbReference type="AlphaFoldDB" id="A0A1S2VBA0"/>
<dbReference type="GO" id="GO:0009103">
    <property type="term" value="P:lipopolysaccharide biosynthetic process"/>
    <property type="evidence" value="ECO:0007669"/>
    <property type="project" value="UniProtKB-ARBA"/>
</dbReference>
<evidence type="ECO:0000256" key="6">
    <source>
        <dbReference type="ARBA" id="ARBA00022989"/>
    </source>
</evidence>
<keyword evidence="6 8" id="KW-1133">Transmembrane helix</keyword>
<feature type="transmembrane region" description="Helical" evidence="8">
    <location>
        <begin position="86"/>
        <end position="104"/>
    </location>
</feature>
<dbReference type="GO" id="GO:0010041">
    <property type="term" value="P:response to iron(III) ion"/>
    <property type="evidence" value="ECO:0007669"/>
    <property type="project" value="TreeGrafter"/>
</dbReference>
<gene>
    <name evidence="10" type="ORF">BLX24_27025</name>
</gene>
<reference evidence="10 11" key="1">
    <citation type="submission" date="2016-10" db="EMBL/GenBank/DDBJ databases">
        <title>Arsenicibacter rosenii gen. nov., sp. nov., an efficient arsenic-methylating bacterium isolated from an arsenic-contaminated paddy soil.</title>
        <authorList>
            <person name="Huang K."/>
        </authorList>
    </citation>
    <scope>NUCLEOTIDE SEQUENCE [LARGE SCALE GENOMIC DNA]</scope>
    <source>
        <strain evidence="10 11">SM-1</strain>
    </source>
</reference>
<protein>
    <submittedName>
        <fullName evidence="10">Glycosyl transferase</fullName>
    </submittedName>
</protein>
<dbReference type="GO" id="GO:0005886">
    <property type="term" value="C:plasma membrane"/>
    <property type="evidence" value="ECO:0007669"/>
    <property type="project" value="UniProtKB-SubCell"/>
</dbReference>
<evidence type="ECO:0000256" key="3">
    <source>
        <dbReference type="ARBA" id="ARBA00022676"/>
    </source>
</evidence>
<dbReference type="Proteomes" id="UP000181790">
    <property type="component" value="Unassembled WGS sequence"/>
</dbReference>
<feature type="transmembrane region" description="Helical" evidence="8">
    <location>
        <begin position="365"/>
        <end position="385"/>
    </location>
</feature>
<evidence type="ECO:0000313" key="10">
    <source>
        <dbReference type="EMBL" id="OIN56004.1"/>
    </source>
</evidence>
<keyword evidence="11" id="KW-1185">Reference proteome</keyword>
<dbReference type="PANTHER" id="PTHR33908:SF3">
    <property type="entry name" value="UNDECAPRENYL PHOSPHATE-ALPHA-4-AMINO-4-DEOXY-L-ARABINOSE ARABINOSYL TRANSFERASE"/>
    <property type="match status" value="1"/>
</dbReference>
<evidence type="ECO:0000256" key="1">
    <source>
        <dbReference type="ARBA" id="ARBA00004651"/>
    </source>
</evidence>
<evidence type="ECO:0000256" key="5">
    <source>
        <dbReference type="ARBA" id="ARBA00022692"/>
    </source>
</evidence>
<sequence>MNNHSDHIPDRLFYSLVALGVILNALGLGSYILEPDGALYATIAKTMAQSGDFINLYVEGYDWLDKPHFPFWITAISYNLFGINSFAYKLPGLLFFGIGVWYTYRFALLAYSRLVAQVATLILLTTMHLIMSNNDVRAEPFLLGQIIGSVFHFYRMSLRPRTSPTDLLAGSFWAGCALMTKGPFVLVPIGAGLVIHFFLTGNWKELLKWRWYAAIVLTIAFTLPELYTLYQQFDLHPEKIVFGKTDVSGIRFFFWDSQFGRFFNTGPIKGQGDKLFFVHTLLWAFLPWSLLLYASVGKVFTRLVRRQNPLPEYVSFGSGLMTFLLFSLSGFQLPHYMNIVFPFFAVLTAHYLTGLRSEPVLRRWLWVQTGIAVLLAIVAIALLFFFRPSQLTGAAIWIGVFLLVIFVVFRTGAISPVWGHTSLLSTLVGRTVGASLLTFGFYNLFFLPELLPYQAGGEAAFYLNETGPKNQPIGMYRDNSYSFEFYLNQPVHYWRNTDTLQAAASRQPVIVFTRPERLDSLQQQGWTVKQLKSFSYFHVSQLKGNFLNYETRASAVEPFVVAEVRK</sequence>
<feature type="transmembrane region" description="Helical" evidence="8">
    <location>
        <begin position="391"/>
        <end position="409"/>
    </location>
</feature>
<dbReference type="EMBL" id="MORL01000030">
    <property type="protein sequence ID" value="OIN56004.1"/>
    <property type="molecule type" value="Genomic_DNA"/>
</dbReference>
<evidence type="ECO:0000259" key="9">
    <source>
        <dbReference type="Pfam" id="PF13231"/>
    </source>
</evidence>
<keyword evidence="5 8" id="KW-0812">Transmembrane</keyword>
<keyword evidence="4 10" id="KW-0808">Transferase</keyword>
<dbReference type="RefSeq" id="WP_071506359.1">
    <property type="nucleotide sequence ID" value="NZ_MORL01000030.1"/>
</dbReference>
<feature type="transmembrane region" description="Helical" evidence="8">
    <location>
        <begin position="178"/>
        <end position="199"/>
    </location>
</feature>
<feature type="transmembrane region" description="Helical" evidence="8">
    <location>
        <begin position="281"/>
        <end position="301"/>
    </location>
</feature>
<evidence type="ECO:0000313" key="11">
    <source>
        <dbReference type="Proteomes" id="UP000181790"/>
    </source>
</evidence>
<keyword evidence="7 8" id="KW-0472">Membrane</keyword>
<dbReference type="Pfam" id="PF13231">
    <property type="entry name" value="PMT_2"/>
    <property type="match status" value="1"/>
</dbReference>
<comment type="caution">
    <text evidence="10">The sequence shown here is derived from an EMBL/GenBank/DDBJ whole genome shotgun (WGS) entry which is preliminary data.</text>
</comment>
<feature type="transmembrane region" description="Helical" evidence="8">
    <location>
        <begin position="421"/>
        <end position="445"/>
    </location>
</feature>
<organism evidence="10 11">
    <name type="scientific">Arsenicibacter rosenii</name>
    <dbReference type="NCBI Taxonomy" id="1750698"/>
    <lineage>
        <taxon>Bacteria</taxon>
        <taxon>Pseudomonadati</taxon>
        <taxon>Bacteroidota</taxon>
        <taxon>Cytophagia</taxon>
        <taxon>Cytophagales</taxon>
        <taxon>Spirosomataceae</taxon>
        <taxon>Arsenicibacter</taxon>
    </lineage>
</organism>
<dbReference type="InterPro" id="IPR038731">
    <property type="entry name" value="RgtA/B/C-like"/>
</dbReference>
<keyword evidence="2" id="KW-1003">Cell membrane</keyword>
<feature type="transmembrane region" description="Helical" evidence="8">
    <location>
        <begin position="211"/>
        <end position="230"/>
    </location>
</feature>
<feature type="transmembrane region" description="Helical" evidence="8">
    <location>
        <begin position="12"/>
        <end position="33"/>
    </location>
</feature>
<dbReference type="InterPro" id="IPR050297">
    <property type="entry name" value="LipidA_mod_glycosyltrf_83"/>
</dbReference>
<accession>A0A1S2VBA0</accession>
<keyword evidence="3" id="KW-0328">Glycosyltransferase</keyword>
<name>A0A1S2VBA0_9BACT</name>
<feature type="transmembrane region" description="Helical" evidence="8">
    <location>
        <begin position="110"/>
        <end position="129"/>
    </location>
</feature>
<proteinExistence type="predicted"/>
<comment type="subcellular location">
    <subcellularLocation>
        <location evidence="1">Cell membrane</location>
        <topology evidence="1">Multi-pass membrane protein</topology>
    </subcellularLocation>
</comment>
<dbReference type="GO" id="GO:0016763">
    <property type="term" value="F:pentosyltransferase activity"/>
    <property type="evidence" value="ECO:0007669"/>
    <property type="project" value="TreeGrafter"/>
</dbReference>
<evidence type="ECO:0000256" key="2">
    <source>
        <dbReference type="ARBA" id="ARBA00022475"/>
    </source>
</evidence>
<feature type="domain" description="Glycosyltransferase RgtA/B/C/D-like" evidence="9">
    <location>
        <begin position="65"/>
        <end position="226"/>
    </location>
</feature>
<feature type="transmembrane region" description="Helical" evidence="8">
    <location>
        <begin position="313"/>
        <end position="330"/>
    </location>
</feature>
<evidence type="ECO:0000256" key="7">
    <source>
        <dbReference type="ARBA" id="ARBA00023136"/>
    </source>
</evidence>